<proteinExistence type="predicted"/>
<dbReference type="EMBL" id="JBAMIC010000008">
    <property type="protein sequence ID" value="KAK7103494.1"/>
    <property type="molecule type" value="Genomic_DNA"/>
</dbReference>
<keyword evidence="2" id="KW-1185">Reference proteome</keyword>
<comment type="caution">
    <text evidence="1">The sequence shown here is derived from an EMBL/GenBank/DDBJ whole genome shotgun (WGS) entry which is preliminary data.</text>
</comment>
<gene>
    <name evidence="1" type="ORF">V1264_018379</name>
</gene>
<protein>
    <submittedName>
        <fullName evidence="1">Uncharacterized protein</fullName>
    </submittedName>
</protein>
<dbReference type="AlphaFoldDB" id="A0AAN9BEX5"/>
<dbReference type="Proteomes" id="UP001374579">
    <property type="component" value="Unassembled WGS sequence"/>
</dbReference>
<reference evidence="1 2" key="1">
    <citation type="submission" date="2024-02" db="EMBL/GenBank/DDBJ databases">
        <title>Chromosome-scale genome assembly of the rough periwinkle Littorina saxatilis.</title>
        <authorList>
            <person name="De Jode A."/>
            <person name="Faria R."/>
            <person name="Formenti G."/>
            <person name="Sims Y."/>
            <person name="Smith T.P."/>
            <person name="Tracey A."/>
            <person name="Wood J.M.D."/>
            <person name="Zagrodzka Z.B."/>
            <person name="Johannesson K."/>
            <person name="Butlin R.K."/>
            <person name="Leder E.H."/>
        </authorList>
    </citation>
    <scope>NUCLEOTIDE SEQUENCE [LARGE SCALE GENOMIC DNA]</scope>
    <source>
        <strain evidence="1">Snail1</strain>
        <tissue evidence="1">Muscle</tissue>
    </source>
</reference>
<evidence type="ECO:0000313" key="1">
    <source>
        <dbReference type="EMBL" id="KAK7103494.1"/>
    </source>
</evidence>
<organism evidence="1 2">
    <name type="scientific">Littorina saxatilis</name>
    <dbReference type="NCBI Taxonomy" id="31220"/>
    <lineage>
        <taxon>Eukaryota</taxon>
        <taxon>Metazoa</taxon>
        <taxon>Spiralia</taxon>
        <taxon>Lophotrochozoa</taxon>
        <taxon>Mollusca</taxon>
        <taxon>Gastropoda</taxon>
        <taxon>Caenogastropoda</taxon>
        <taxon>Littorinimorpha</taxon>
        <taxon>Littorinoidea</taxon>
        <taxon>Littorinidae</taxon>
        <taxon>Littorina</taxon>
    </lineage>
</organism>
<evidence type="ECO:0000313" key="2">
    <source>
        <dbReference type="Proteomes" id="UP001374579"/>
    </source>
</evidence>
<sequence length="87" mass="9450">MNETGDCYFLIYAVQTTCKISSSERNISVSWVMSSHLDQHDDSLGREARPLSLSSASQAMPTWCGCLPSAVLGCPSLLVFGSMVFVQ</sequence>
<accession>A0AAN9BEX5</accession>
<name>A0AAN9BEX5_9CAEN</name>